<dbReference type="PANTHER" id="PTHR34384">
    <property type="entry name" value="L-2,3-DIAMINOPROPANOATE--CITRATE LIGASE"/>
    <property type="match status" value="1"/>
</dbReference>
<keyword evidence="1" id="KW-0812">Transmembrane</keyword>
<evidence type="ECO:0000313" key="6">
    <source>
        <dbReference type="Proteomes" id="UP000649617"/>
    </source>
</evidence>
<name>A0A812Y1Y7_SYMPI</name>
<feature type="transmembrane region" description="Helical" evidence="1">
    <location>
        <begin position="640"/>
        <end position="658"/>
    </location>
</feature>
<evidence type="ECO:0000256" key="1">
    <source>
        <dbReference type="SAM" id="Phobius"/>
    </source>
</evidence>
<keyword evidence="1" id="KW-1133">Transmembrane helix</keyword>
<accession>A0A812Y1Y7</accession>
<dbReference type="PANTHER" id="PTHR34384:SF5">
    <property type="entry name" value="L-2,3-DIAMINOPROPANOATE--CITRATE LIGASE"/>
    <property type="match status" value="1"/>
</dbReference>
<feature type="domain" description="VTT" evidence="4">
    <location>
        <begin position="731"/>
        <end position="857"/>
    </location>
</feature>
<evidence type="ECO:0000259" key="2">
    <source>
        <dbReference type="Pfam" id="PF04183"/>
    </source>
</evidence>
<feature type="transmembrane region" description="Helical" evidence="1">
    <location>
        <begin position="722"/>
        <end position="742"/>
    </location>
</feature>
<keyword evidence="6" id="KW-1185">Reference proteome</keyword>
<feature type="transmembrane region" description="Helical" evidence="1">
    <location>
        <begin position="754"/>
        <end position="774"/>
    </location>
</feature>
<dbReference type="Pfam" id="PF06276">
    <property type="entry name" value="FhuF"/>
    <property type="match status" value="1"/>
</dbReference>
<dbReference type="Gene3D" id="1.10.510.40">
    <property type="match status" value="1"/>
</dbReference>
<gene>
    <name evidence="5" type="primary">stas</name>
    <name evidence="5" type="ORF">SPIL2461_LOCUS22104</name>
</gene>
<sequence>MYSEGISPQLANETAALVQSLLRVCCEQWEDTQWSEDRVEDALQAARQRFACRLQAALRMERIVPDAEVSFQDGTFHLQSEEFGISKKEAMTLQRLLDKIAVCAGQKLPETLIHESQCCILYDAMAMLFQENVWDGRRKQNLWRFVYEELDAQTHSKLAFWESFAAFGGHPTHVMFKSKLDISTGQPLGLREVLDYSPEFERSVPLRLLAAQCEVMIAFPSAQEWQDFWWTHHPQAMEVLAEEVGKAHMNEYVMLWVHPLNVENLRKTLPRHFEEKSLRILQQQGFGQARPTLSFRTLDVPDGYYVKLPVPLQLTSWPRYVSPVEIQESAVLSKLLPKLDLTSNLVMLPETWTCHLSFEDTQGVATYPQARYCSMLVRDSPLPLVRDGHRLVPLAATFSTTPAGCMLWEEIWATAGIGCSEILNWFARYVQVVAECQIIPFLRYGLIFEAHQQNALVELSQNGWLTRLFYREIGGGIEWDRQRLDAFPDLDFSSQLYARHDMFIPLQTCHSNLRHTLLESHLLPLADKCSSHFSVATEQLHDIIRLELSATIRSAQPAADDLWKVEQFEEYAGLLRASLLEEACCKRKALLRMRLSNTKDPIFIQHTNSLALVSHKECEDALGCINTDLNIRAVGVRQSLVLYLLFMVAAVAGVWYFVTTAPPLPQAQCSEIVTPMDVIRGKLVREPQKSILDLWNCLREYKKDNWWHTTAGIWGIYVIFKIFGPFGAGTSMVLSVLIGALYDEWAEPNTHYSFLAHLLGVSGEVCGGAGGWIMSYCIGREILLHFAAEKMATLKKEMDKFQGSMFRYMLFLRVSPLFPNWFVNYATAMIGMPFSYFLVASTLAIQPAACMSIAMGSMLRDVGESGLDLVKLAKRGGMMATTMALLSLPLIPADDWAKGLARAKKFLGMKVPEKAE</sequence>
<evidence type="ECO:0000313" key="5">
    <source>
        <dbReference type="EMBL" id="CAE7758756.1"/>
    </source>
</evidence>
<organism evidence="5 6">
    <name type="scientific">Symbiodinium pilosum</name>
    <name type="common">Dinoflagellate</name>
    <dbReference type="NCBI Taxonomy" id="2952"/>
    <lineage>
        <taxon>Eukaryota</taxon>
        <taxon>Sar</taxon>
        <taxon>Alveolata</taxon>
        <taxon>Dinophyceae</taxon>
        <taxon>Suessiales</taxon>
        <taxon>Symbiodiniaceae</taxon>
        <taxon>Symbiodinium</taxon>
    </lineage>
</organism>
<dbReference type="AlphaFoldDB" id="A0A812Y1Y7"/>
<dbReference type="Pfam" id="PF09335">
    <property type="entry name" value="VTT_dom"/>
    <property type="match status" value="1"/>
</dbReference>
<dbReference type="Proteomes" id="UP000649617">
    <property type="component" value="Unassembled WGS sequence"/>
</dbReference>
<keyword evidence="1" id="KW-0472">Membrane</keyword>
<dbReference type="InterPro" id="IPR007310">
    <property type="entry name" value="Aerobactin_biosyn_IucA/IucC_N"/>
</dbReference>
<reference evidence="5" key="1">
    <citation type="submission" date="2021-02" db="EMBL/GenBank/DDBJ databases">
        <authorList>
            <person name="Dougan E. K."/>
            <person name="Rhodes N."/>
            <person name="Thang M."/>
            <person name="Chan C."/>
        </authorList>
    </citation>
    <scope>NUCLEOTIDE SEQUENCE</scope>
</reference>
<dbReference type="GO" id="GO:0019290">
    <property type="term" value="P:siderophore biosynthetic process"/>
    <property type="evidence" value="ECO:0007669"/>
    <property type="project" value="InterPro"/>
</dbReference>
<dbReference type="EMBL" id="CAJNIZ010046885">
    <property type="protein sequence ID" value="CAE7758756.1"/>
    <property type="molecule type" value="Genomic_DNA"/>
</dbReference>
<dbReference type="OrthoDB" id="447361at2759"/>
<feature type="domain" description="Aerobactin siderophore biosynthesis IucA/IucC N-terminal" evidence="2">
    <location>
        <begin position="159"/>
        <end position="398"/>
    </location>
</feature>
<dbReference type="GO" id="GO:0016881">
    <property type="term" value="F:acid-amino acid ligase activity"/>
    <property type="evidence" value="ECO:0007669"/>
    <property type="project" value="UniProtKB-ARBA"/>
</dbReference>
<protein>
    <submittedName>
        <fullName evidence="5">Stas protein</fullName>
    </submittedName>
</protein>
<evidence type="ECO:0000259" key="4">
    <source>
        <dbReference type="Pfam" id="PF09335"/>
    </source>
</evidence>
<comment type="caution">
    <text evidence="5">The sequence shown here is derived from an EMBL/GenBank/DDBJ whole genome shotgun (WGS) entry which is preliminary data.</text>
</comment>
<feature type="domain" description="Aerobactin siderophore biosynthesis IucA/IucC-like C-terminal" evidence="3">
    <location>
        <begin position="425"/>
        <end position="598"/>
    </location>
</feature>
<dbReference type="InterPro" id="IPR032816">
    <property type="entry name" value="VTT_dom"/>
</dbReference>
<dbReference type="Pfam" id="PF04183">
    <property type="entry name" value="IucA_IucC"/>
    <property type="match status" value="1"/>
</dbReference>
<evidence type="ECO:0000259" key="3">
    <source>
        <dbReference type="Pfam" id="PF06276"/>
    </source>
</evidence>
<proteinExistence type="predicted"/>
<dbReference type="InterPro" id="IPR022770">
    <property type="entry name" value="IucA/IucC-like_C"/>
</dbReference>
<dbReference type="InterPro" id="IPR037455">
    <property type="entry name" value="LucA/IucC-like"/>
</dbReference>